<dbReference type="InterPro" id="IPR017871">
    <property type="entry name" value="ABC_transporter-like_CS"/>
</dbReference>
<evidence type="ECO:0000256" key="8">
    <source>
        <dbReference type="ARBA" id="ARBA00022856"/>
    </source>
</evidence>
<protein>
    <submittedName>
        <fullName evidence="15">Dipeptide ABC transporter ATP-binding protein</fullName>
    </submittedName>
</protein>
<feature type="region of interest" description="Disordered" evidence="13">
    <location>
        <begin position="276"/>
        <end position="296"/>
    </location>
</feature>
<proteinExistence type="inferred from homology"/>
<evidence type="ECO:0000313" key="15">
    <source>
        <dbReference type="EMBL" id="GAA0615960.1"/>
    </source>
</evidence>
<dbReference type="SUPFAM" id="SSF52540">
    <property type="entry name" value="P-loop containing nucleoside triphosphate hydrolases"/>
    <property type="match status" value="1"/>
</dbReference>
<dbReference type="InterPro" id="IPR050319">
    <property type="entry name" value="ABC_transp_ATP-bind"/>
</dbReference>
<comment type="subcellular location">
    <subcellularLocation>
        <location evidence="1">Cell inner membrane</location>
        <topology evidence="1">Peripheral membrane protein</topology>
    </subcellularLocation>
</comment>
<keyword evidence="11" id="KW-0472">Membrane</keyword>
<evidence type="ECO:0000256" key="6">
    <source>
        <dbReference type="ARBA" id="ARBA00022741"/>
    </source>
</evidence>
<sequence>MMQDKMISEKANEPLLSIRDLVCHFPVRSGLMRRQVGAVQAVDNISFSVAQGEGLGIVGESGCGKSTLINTILQLVPANSGNIIYDGKDVRSMSRSQLRHWRREVQMVFQNPFASLDPRMTIGQIVEEPLVVGKSGLNRNERLKRVIETLEMVGADSRQIDRYPHQLSGGQRQRVGIARALVLRPKLLVLDEPVSALDVSVQAQVLNLLERLRHDLGLTTIFIGHDLSVVSYVSDRIAVMYLGRIVEIGTREEVFKSPKHPYTQALLSAVPSVKKNNGQQRVRLKGDPPNPANPPSGCRFHTRCSYATELCSQSEPKLVVGSEHAAACHFK</sequence>
<feature type="domain" description="ABC transporter" evidence="14">
    <location>
        <begin position="27"/>
        <end position="267"/>
    </location>
</feature>
<dbReference type="PROSITE" id="PS00211">
    <property type="entry name" value="ABC_TRANSPORTER_1"/>
    <property type="match status" value="1"/>
</dbReference>
<evidence type="ECO:0000256" key="9">
    <source>
        <dbReference type="ARBA" id="ARBA00022927"/>
    </source>
</evidence>
<dbReference type="PANTHER" id="PTHR43776">
    <property type="entry name" value="TRANSPORT ATP-BINDING PROTEIN"/>
    <property type="match status" value="1"/>
</dbReference>
<evidence type="ECO:0000256" key="7">
    <source>
        <dbReference type="ARBA" id="ARBA00022840"/>
    </source>
</evidence>
<keyword evidence="8" id="KW-0571">Peptide transport</keyword>
<dbReference type="SMART" id="SM00382">
    <property type="entry name" value="AAA"/>
    <property type="match status" value="1"/>
</dbReference>
<evidence type="ECO:0000313" key="16">
    <source>
        <dbReference type="Proteomes" id="UP001424441"/>
    </source>
</evidence>
<dbReference type="InterPro" id="IPR013563">
    <property type="entry name" value="Oligopep_ABC_C"/>
</dbReference>
<keyword evidence="6" id="KW-0547">Nucleotide-binding</keyword>
<dbReference type="PANTHER" id="PTHR43776:SF7">
    <property type="entry name" value="D,D-DIPEPTIDE TRANSPORT ATP-BINDING PROTEIN DDPF-RELATED"/>
    <property type="match status" value="1"/>
</dbReference>
<keyword evidence="16" id="KW-1185">Reference proteome</keyword>
<dbReference type="Pfam" id="PF00005">
    <property type="entry name" value="ABC_tran"/>
    <property type="match status" value="1"/>
</dbReference>
<evidence type="ECO:0000256" key="1">
    <source>
        <dbReference type="ARBA" id="ARBA00004417"/>
    </source>
</evidence>
<dbReference type="EMBL" id="BAAADE010000021">
    <property type="protein sequence ID" value="GAA0615960.1"/>
    <property type="molecule type" value="Genomic_DNA"/>
</dbReference>
<accession>A0ABP3RWR9</accession>
<keyword evidence="9" id="KW-0653">Protein transport</keyword>
<organism evidence="15 16">
    <name type="scientific">Paenochrobactrum glaciei</name>
    <dbReference type="NCBI Taxonomy" id="486407"/>
    <lineage>
        <taxon>Bacteria</taxon>
        <taxon>Pseudomonadati</taxon>
        <taxon>Pseudomonadota</taxon>
        <taxon>Alphaproteobacteria</taxon>
        <taxon>Hyphomicrobiales</taxon>
        <taxon>Brucellaceae</taxon>
        <taxon>Paenochrobactrum</taxon>
    </lineage>
</organism>
<dbReference type="Pfam" id="PF08352">
    <property type="entry name" value="oligo_HPY"/>
    <property type="match status" value="1"/>
</dbReference>
<comment type="caution">
    <text evidence="15">The sequence shown here is derived from an EMBL/GenBank/DDBJ whole genome shotgun (WGS) entry which is preliminary data.</text>
</comment>
<dbReference type="GO" id="GO:0005524">
    <property type="term" value="F:ATP binding"/>
    <property type="evidence" value="ECO:0007669"/>
    <property type="project" value="UniProtKB-KW"/>
</dbReference>
<name>A0ABP3RWR9_9HYPH</name>
<dbReference type="Gene3D" id="3.40.50.300">
    <property type="entry name" value="P-loop containing nucleotide triphosphate hydrolases"/>
    <property type="match status" value="1"/>
</dbReference>
<keyword evidence="7 15" id="KW-0067">ATP-binding</keyword>
<dbReference type="InterPro" id="IPR003439">
    <property type="entry name" value="ABC_transporter-like_ATP-bd"/>
</dbReference>
<comment type="function">
    <text evidence="12">Probably part of an ABC transporter complex that could be involved in peptide import. Probably responsible for energy coupling to the transport system.</text>
</comment>
<evidence type="ECO:0000259" key="14">
    <source>
        <dbReference type="PROSITE" id="PS50893"/>
    </source>
</evidence>
<keyword evidence="5" id="KW-0997">Cell inner membrane</keyword>
<evidence type="ECO:0000256" key="3">
    <source>
        <dbReference type="ARBA" id="ARBA00022448"/>
    </source>
</evidence>
<keyword evidence="10" id="KW-1278">Translocase</keyword>
<evidence type="ECO:0000256" key="13">
    <source>
        <dbReference type="SAM" id="MobiDB-lite"/>
    </source>
</evidence>
<evidence type="ECO:0000256" key="11">
    <source>
        <dbReference type="ARBA" id="ARBA00023136"/>
    </source>
</evidence>
<evidence type="ECO:0000256" key="5">
    <source>
        <dbReference type="ARBA" id="ARBA00022519"/>
    </source>
</evidence>
<dbReference type="InterPro" id="IPR027417">
    <property type="entry name" value="P-loop_NTPase"/>
</dbReference>
<keyword evidence="3" id="KW-0813">Transport</keyword>
<dbReference type="InterPro" id="IPR003593">
    <property type="entry name" value="AAA+_ATPase"/>
</dbReference>
<dbReference type="NCBIfam" id="TIGR01727">
    <property type="entry name" value="oligo_HPY"/>
    <property type="match status" value="1"/>
</dbReference>
<comment type="similarity">
    <text evidence="2">Belongs to the ABC transporter superfamily.</text>
</comment>
<reference evidence="16" key="1">
    <citation type="journal article" date="2019" name="Int. J. Syst. Evol. Microbiol.">
        <title>The Global Catalogue of Microorganisms (GCM) 10K type strain sequencing project: providing services to taxonomists for standard genome sequencing and annotation.</title>
        <authorList>
            <consortium name="The Broad Institute Genomics Platform"/>
            <consortium name="The Broad Institute Genome Sequencing Center for Infectious Disease"/>
            <person name="Wu L."/>
            <person name="Ma J."/>
        </authorList>
    </citation>
    <scope>NUCLEOTIDE SEQUENCE [LARGE SCALE GENOMIC DNA]</scope>
    <source>
        <strain evidence="16">JCM 15115</strain>
    </source>
</reference>
<dbReference type="PROSITE" id="PS50893">
    <property type="entry name" value="ABC_TRANSPORTER_2"/>
    <property type="match status" value="1"/>
</dbReference>
<evidence type="ECO:0000256" key="4">
    <source>
        <dbReference type="ARBA" id="ARBA00022475"/>
    </source>
</evidence>
<evidence type="ECO:0000256" key="10">
    <source>
        <dbReference type="ARBA" id="ARBA00022967"/>
    </source>
</evidence>
<gene>
    <name evidence="15" type="ORF">GCM10008943_33600</name>
</gene>
<evidence type="ECO:0000256" key="12">
    <source>
        <dbReference type="ARBA" id="ARBA00025070"/>
    </source>
</evidence>
<keyword evidence="4" id="KW-1003">Cell membrane</keyword>
<dbReference type="RefSeq" id="WP_343808418.1">
    <property type="nucleotide sequence ID" value="NZ_BAAADE010000021.1"/>
</dbReference>
<evidence type="ECO:0000256" key="2">
    <source>
        <dbReference type="ARBA" id="ARBA00005417"/>
    </source>
</evidence>
<dbReference type="CDD" id="cd03257">
    <property type="entry name" value="ABC_NikE_OppD_transporters"/>
    <property type="match status" value="1"/>
</dbReference>
<dbReference type="Proteomes" id="UP001424441">
    <property type="component" value="Unassembled WGS sequence"/>
</dbReference>